<comment type="subcellular location">
    <subcellularLocation>
        <location evidence="1">Membrane</location>
        <topology evidence="1">Single-pass type II membrane protein</topology>
    </subcellularLocation>
</comment>
<comment type="caution">
    <text evidence="9">The sequence shown here is derived from an EMBL/GenBank/DDBJ whole genome shotgun (WGS) entry which is preliminary data.</text>
</comment>
<name>A0A815W9V9_9BILA</name>
<protein>
    <submittedName>
        <fullName evidence="9">Uncharacterized protein</fullName>
    </submittedName>
</protein>
<evidence type="ECO:0000256" key="3">
    <source>
        <dbReference type="ARBA" id="ARBA00022692"/>
    </source>
</evidence>
<dbReference type="GO" id="GO:0030007">
    <property type="term" value="P:intracellular potassium ion homeostasis"/>
    <property type="evidence" value="ECO:0007669"/>
    <property type="project" value="TreeGrafter"/>
</dbReference>
<evidence type="ECO:0000313" key="10">
    <source>
        <dbReference type="Proteomes" id="UP000663845"/>
    </source>
</evidence>
<dbReference type="InterPro" id="IPR000402">
    <property type="entry name" value="Na/K_ATPase_sub_beta"/>
</dbReference>
<dbReference type="PANTHER" id="PTHR11523">
    <property type="entry name" value="SODIUM/POTASSIUM-DEPENDENT ATPASE BETA SUBUNIT"/>
    <property type="match status" value="1"/>
</dbReference>
<accession>A0A815W9V9</accession>
<dbReference type="AlphaFoldDB" id="A0A815W9V9"/>
<dbReference type="EMBL" id="CAJNOG010004043">
    <property type="protein sequence ID" value="CAF1538193.1"/>
    <property type="molecule type" value="Genomic_DNA"/>
</dbReference>
<keyword evidence="3 8" id="KW-0812">Transmembrane</keyword>
<feature type="non-terminal residue" evidence="9">
    <location>
        <position position="167"/>
    </location>
</feature>
<reference evidence="9" key="1">
    <citation type="submission" date="2021-02" db="EMBL/GenBank/DDBJ databases">
        <authorList>
            <person name="Nowell W R."/>
        </authorList>
    </citation>
    <scope>NUCLEOTIDE SEQUENCE</scope>
</reference>
<evidence type="ECO:0000256" key="5">
    <source>
        <dbReference type="ARBA" id="ARBA00022989"/>
    </source>
</evidence>
<evidence type="ECO:0000256" key="4">
    <source>
        <dbReference type="ARBA" id="ARBA00022968"/>
    </source>
</evidence>
<comment type="similarity">
    <text evidence="2">Belongs to the X(+)/potassium ATPases subunit beta family.</text>
</comment>
<evidence type="ECO:0000256" key="8">
    <source>
        <dbReference type="SAM" id="Phobius"/>
    </source>
</evidence>
<evidence type="ECO:0000313" key="9">
    <source>
        <dbReference type="EMBL" id="CAF1538193.1"/>
    </source>
</evidence>
<evidence type="ECO:0000256" key="2">
    <source>
        <dbReference type="ARBA" id="ARBA00005876"/>
    </source>
</evidence>
<dbReference type="Gene3D" id="2.60.40.1660">
    <property type="entry name" value="Na, k-atpase alpha subunit"/>
    <property type="match status" value="1"/>
</dbReference>
<dbReference type="GO" id="GO:0001671">
    <property type="term" value="F:ATPase activator activity"/>
    <property type="evidence" value="ECO:0007669"/>
    <property type="project" value="TreeGrafter"/>
</dbReference>
<evidence type="ECO:0000256" key="7">
    <source>
        <dbReference type="SAM" id="MobiDB-lite"/>
    </source>
</evidence>
<keyword evidence="6 8" id="KW-0472">Membrane</keyword>
<dbReference type="GO" id="GO:0036376">
    <property type="term" value="P:sodium ion export across plasma membrane"/>
    <property type="evidence" value="ECO:0007669"/>
    <property type="project" value="TreeGrafter"/>
</dbReference>
<dbReference type="GO" id="GO:0006883">
    <property type="term" value="P:intracellular sodium ion homeostasis"/>
    <property type="evidence" value="ECO:0007669"/>
    <property type="project" value="TreeGrafter"/>
</dbReference>
<feature type="transmembrane region" description="Helical" evidence="8">
    <location>
        <begin position="82"/>
        <end position="104"/>
    </location>
</feature>
<proteinExistence type="inferred from homology"/>
<dbReference type="GO" id="GO:0005890">
    <property type="term" value="C:sodium:potassium-exchanging ATPase complex"/>
    <property type="evidence" value="ECO:0007669"/>
    <property type="project" value="InterPro"/>
</dbReference>
<keyword evidence="5 8" id="KW-1133">Transmembrane helix</keyword>
<sequence>MADTEIEQKPHAPAVITTIPENPTVEEVQTEAASKKLKNAKKAKDPSKKSMKDYVQGFTNFFYNPRMKTVFGRSSLNWAKLAAFYTVFYFCLGCFFVGLLYIFAFSLDEHEPRYYNEDSTMAIRTTATVVGMGFRPQPRVDDNLILVSNDPDQQARIASSLRLYRDG</sequence>
<dbReference type="PANTHER" id="PTHR11523:SF28">
    <property type="entry name" value="NA_K-ATPASE BETA SUBUNIT ISOFORM 4-RELATED"/>
    <property type="match status" value="1"/>
</dbReference>
<dbReference type="Pfam" id="PF00287">
    <property type="entry name" value="Na_K-ATPase"/>
    <property type="match status" value="1"/>
</dbReference>
<dbReference type="Proteomes" id="UP000663845">
    <property type="component" value="Unassembled WGS sequence"/>
</dbReference>
<dbReference type="InterPro" id="IPR038702">
    <property type="entry name" value="Na/K_ATPase_sub_beta_sf"/>
</dbReference>
<dbReference type="GO" id="GO:1990573">
    <property type="term" value="P:potassium ion import across plasma membrane"/>
    <property type="evidence" value="ECO:0007669"/>
    <property type="project" value="TreeGrafter"/>
</dbReference>
<evidence type="ECO:0000256" key="1">
    <source>
        <dbReference type="ARBA" id="ARBA00004606"/>
    </source>
</evidence>
<evidence type="ECO:0000256" key="6">
    <source>
        <dbReference type="ARBA" id="ARBA00023136"/>
    </source>
</evidence>
<feature type="compositionally biased region" description="Basic and acidic residues" evidence="7">
    <location>
        <begin position="1"/>
        <end position="10"/>
    </location>
</feature>
<organism evidence="9 10">
    <name type="scientific">Adineta steineri</name>
    <dbReference type="NCBI Taxonomy" id="433720"/>
    <lineage>
        <taxon>Eukaryota</taxon>
        <taxon>Metazoa</taxon>
        <taxon>Spiralia</taxon>
        <taxon>Gnathifera</taxon>
        <taxon>Rotifera</taxon>
        <taxon>Eurotatoria</taxon>
        <taxon>Bdelloidea</taxon>
        <taxon>Adinetida</taxon>
        <taxon>Adinetidae</taxon>
        <taxon>Adineta</taxon>
    </lineage>
</organism>
<keyword evidence="4" id="KW-0735">Signal-anchor</keyword>
<feature type="region of interest" description="Disordered" evidence="7">
    <location>
        <begin position="1"/>
        <end position="20"/>
    </location>
</feature>
<gene>
    <name evidence="9" type="ORF">JYZ213_LOCUS45544</name>
</gene>